<protein>
    <recommendedName>
        <fullName evidence="3">Carbohydrate kinase FGGY C-terminal domain-containing protein</fullName>
    </recommendedName>
</protein>
<dbReference type="PANTHER" id="PTHR43435">
    <property type="entry name" value="RIBULOKINASE"/>
    <property type="match status" value="1"/>
</dbReference>
<dbReference type="EMBL" id="OB661288">
    <property type="protein sequence ID" value="CAD7227862.1"/>
    <property type="molecule type" value="Genomic_DNA"/>
</dbReference>
<sequence length="155" mass="16728">MDPQKDTIGFHSLWISGLTLAGDRDDLLVLYLAAIQSLAYATRSIAEQLAEHGGYRFKVLLLCGGLAQNSVFTQTLADVLKIPVVLPEETESVLLGAALLGVTASASEGDVAREMGRTGTVILPNVALAGYHDMKYKVFQRLGEDQLVYRSLMSS</sequence>
<keyword evidence="1" id="KW-0808">Transferase</keyword>
<evidence type="ECO:0000259" key="3">
    <source>
        <dbReference type="Pfam" id="PF02782"/>
    </source>
</evidence>
<dbReference type="GO" id="GO:0019321">
    <property type="term" value="P:pentose metabolic process"/>
    <property type="evidence" value="ECO:0007669"/>
    <property type="project" value="TreeGrafter"/>
</dbReference>
<reference evidence="4" key="1">
    <citation type="submission" date="2020-11" db="EMBL/GenBank/DDBJ databases">
        <authorList>
            <person name="Tran Van P."/>
        </authorList>
    </citation>
    <scope>NUCLEOTIDE SEQUENCE</scope>
</reference>
<dbReference type="OrthoDB" id="203824at2759"/>
<accession>A0A7R8ZQH8</accession>
<proteinExistence type="predicted"/>
<evidence type="ECO:0000256" key="2">
    <source>
        <dbReference type="ARBA" id="ARBA00022777"/>
    </source>
</evidence>
<name>A0A7R8ZQH8_9CRUS</name>
<keyword evidence="2" id="KW-0418">Kinase</keyword>
<organism evidence="4">
    <name type="scientific">Cyprideis torosa</name>
    <dbReference type="NCBI Taxonomy" id="163714"/>
    <lineage>
        <taxon>Eukaryota</taxon>
        <taxon>Metazoa</taxon>
        <taxon>Ecdysozoa</taxon>
        <taxon>Arthropoda</taxon>
        <taxon>Crustacea</taxon>
        <taxon>Oligostraca</taxon>
        <taxon>Ostracoda</taxon>
        <taxon>Podocopa</taxon>
        <taxon>Podocopida</taxon>
        <taxon>Cytherocopina</taxon>
        <taxon>Cytheroidea</taxon>
        <taxon>Cytherideidae</taxon>
        <taxon>Cyprideis</taxon>
    </lineage>
</organism>
<dbReference type="Gene3D" id="3.30.420.40">
    <property type="match status" value="1"/>
</dbReference>
<feature type="domain" description="Carbohydrate kinase FGGY C-terminal" evidence="3">
    <location>
        <begin position="23"/>
        <end position="104"/>
    </location>
</feature>
<dbReference type="InterPro" id="IPR043129">
    <property type="entry name" value="ATPase_NBD"/>
</dbReference>
<dbReference type="GO" id="GO:0005737">
    <property type="term" value="C:cytoplasm"/>
    <property type="evidence" value="ECO:0007669"/>
    <property type="project" value="TreeGrafter"/>
</dbReference>
<gene>
    <name evidence="4" type="ORF">CTOB1V02_LOCUS5756</name>
</gene>
<evidence type="ECO:0000256" key="1">
    <source>
        <dbReference type="ARBA" id="ARBA00022679"/>
    </source>
</evidence>
<evidence type="ECO:0000313" key="4">
    <source>
        <dbReference type="EMBL" id="CAD7227862.1"/>
    </source>
</evidence>
<dbReference type="SUPFAM" id="SSF53067">
    <property type="entry name" value="Actin-like ATPase domain"/>
    <property type="match status" value="1"/>
</dbReference>
<dbReference type="Pfam" id="PF02782">
    <property type="entry name" value="FGGY_C"/>
    <property type="match status" value="1"/>
</dbReference>
<dbReference type="GO" id="GO:0019150">
    <property type="term" value="F:D-ribulokinase activity"/>
    <property type="evidence" value="ECO:0007669"/>
    <property type="project" value="TreeGrafter"/>
</dbReference>
<dbReference type="AlphaFoldDB" id="A0A7R8ZQH8"/>
<dbReference type="InterPro" id="IPR018485">
    <property type="entry name" value="FGGY_C"/>
</dbReference>
<dbReference type="PANTHER" id="PTHR43435:SF4">
    <property type="entry name" value="FGGY CARBOHYDRATE KINASE DOMAIN-CONTAINING PROTEIN"/>
    <property type="match status" value="1"/>
</dbReference>